<dbReference type="SUPFAM" id="SSF116734">
    <property type="entry name" value="DNA methylase specificity domain"/>
    <property type="match status" value="1"/>
</dbReference>
<dbReference type="Gene3D" id="3.40.50.150">
    <property type="entry name" value="Vaccinia Virus protein VP39"/>
    <property type="match status" value="1"/>
</dbReference>
<proteinExistence type="inferred from homology"/>
<keyword evidence="5" id="KW-0175">Coiled coil</keyword>
<dbReference type="AlphaFoldDB" id="A0A844CP04"/>
<keyword evidence="9" id="KW-1185">Reference proteome</keyword>
<name>A0A844CP04_9RHOB</name>
<dbReference type="PANTHER" id="PTHR30408:SF12">
    <property type="entry name" value="TYPE I RESTRICTION ENZYME MJAVIII SPECIFICITY SUBUNIT"/>
    <property type="match status" value="1"/>
</dbReference>
<dbReference type="SUPFAM" id="SSF53335">
    <property type="entry name" value="S-adenosyl-L-methionine-dependent methyltransferases"/>
    <property type="match status" value="1"/>
</dbReference>
<dbReference type="InterPro" id="IPR003356">
    <property type="entry name" value="DNA_methylase_A-5"/>
</dbReference>
<sequence length="576" mass="63245">MKEVWEIIAGLRGTMSMDELPALLLVEVAHKIGNVPETHGGALQKWKNFSADKAYPQLQAAAQTFLGLPPRDRLAALDVVLENSHRGKLVDHLWIASPAAQQIAQIMEGVSSVRCAFGWSLHPALQIGVAAAEAGDEVDLCFVDQNPEVCDMAALAAVSLEVTMSVFLGQPFERLDGVKAEAEISLPPFGWKMDKAAALPRETLEWLGAMQSGRLTSEPVAIADILAHAPQAQAIIGVSAGPLFRMVGVEVAARDELINAGRLQAVFDVPSGMIYHETGIATALLVMSPVGEKRDIVRFTDLSDPHFASRSSRGRYEARLDVTWAEMLSNSALEVDYARDVPVPEIEEQDRILTPSRYLSRTAAKLSAFNDRYEVKELSEIVELIRPVALPKDEDGEYLVHETAPSDVGEDGFLTEPPKIIKVGRGGLRKARNQQLEPGDVVISVKGTIGRVGLVPDDVPDRNADTFWTVGQSMMILRPRRGGMLPEALYEYLSSELMHEHLNTLAGGAVIQAFNMKDLKSLPIPVPTMEEQAKIREEFAKRQDAFRELERLRQEIGAMKAKSWPHRDLPPLNSAD</sequence>
<evidence type="ECO:0000259" key="6">
    <source>
        <dbReference type="Pfam" id="PF01420"/>
    </source>
</evidence>
<dbReference type="EMBL" id="SZWE01000002">
    <property type="protein sequence ID" value="MRU17071.1"/>
    <property type="molecule type" value="Genomic_DNA"/>
</dbReference>
<evidence type="ECO:0000313" key="9">
    <source>
        <dbReference type="Proteomes" id="UP000564704"/>
    </source>
</evidence>
<dbReference type="Gene3D" id="3.90.220.20">
    <property type="entry name" value="DNA methylase specificity domains"/>
    <property type="match status" value="1"/>
</dbReference>
<comment type="similarity">
    <text evidence="2">Belongs to the type-I restriction system S methylase family.</text>
</comment>
<accession>A0A844CP04</accession>
<feature type="coiled-coil region" evidence="5">
    <location>
        <begin position="535"/>
        <end position="562"/>
    </location>
</feature>
<keyword evidence="4" id="KW-0238">DNA-binding</keyword>
<dbReference type="Proteomes" id="UP000564704">
    <property type="component" value="Unassembled WGS sequence"/>
</dbReference>
<feature type="domain" description="Type I restriction modification DNA specificity" evidence="6">
    <location>
        <begin position="371"/>
        <end position="537"/>
    </location>
</feature>
<dbReference type="InterPro" id="IPR000055">
    <property type="entry name" value="Restrct_endonuc_typeI_TRD"/>
</dbReference>
<dbReference type="InterPro" id="IPR052021">
    <property type="entry name" value="Type-I_RS_S_subunit"/>
</dbReference>
<evidence type="ECO:0000313" key="8">
    <source>
        <dbReference type="EMBL" id="MRU17071.1"/>
    </source>
</evidence>
<keyword evidence="3" id="KW-0680">Restriction system</keyword>
<evidence type="ECO:0000256" key="5">
    <source>
        <dbReference type="SAM" id="Coils"/>
    </source>
</evidence>
<dbReference type="InterPro" id="IPR029063">
    <property type="entry name" value="SAM-dependent_MTases_sf"/>
</dbReference>
<evidence type="ECO:0000256" key="1">
    <source>
        <dbReference type="ARBA" id="ARBA00006594"/>
    </source>
</evidence>
<dbReference type="Pfam" id="PF02384">
    <property type="entry name" value="N6_Mtase"/>
    <property type="match status" value="1"/>
</dbReference>
<organism evidence="8 9">
    <name type="scientific">Roseovarius bejariae</name>
    <dbReference type="NCBI Taxonomy" id="2576383"/>
    <lineage>
        <taxon>Bacteria</taxon>
        <taxon>Pseudomonadati</taxon>
        <taxon>Pseudomonadota</taxon>
        <taxon>Alphaproteobacteria</taxon>
        <taxon>Rhodobacterales</taxon>
        <taxon>Roseobacteraceae</taxon>
        <taxon>Roseovarius</taxon>
    </lineage>
</organism>
<evidence type="ECO:0000256" key="2">
    <source>
        <dbReference type="ARBA" id="ARBA00010923"/>
    </source>
</evidence>
<dbReference type="GO" id="GO:0003677">
    <property type="term" value="F:DNA binding"/>
    <property type="evidence" value="ECO:0007669"/>
    <property type="project" value="UniProtKB-KW"/>
</dbReference>
<reference evidence="8 9" key="1">
    <citation type="submission" date="2019-05" db="EMBL/GenBank/DDBJ databases">
        <title>Roseovarius bejariae sp. nov., a moderately halophylic bacterium isolated from a saline soil in Rambla Salada (Murcia).</title>
        <authorList>
            <person name="Castro D.J."/>
            <person name="Gomez-Altuve A."/>
            <person name="Reina J.C."/>
            <person name="Rodriguez M."/>
            <person name="Sampedro I."/>
            <person name="Llamas I."/>
            <person name="Martinez-Checa F."/>
        </authorList>
    </citation>
    <scope>NUCLEOTIDE SEQUENCE [LARGE SCALE GENOMIC DNA]</scope>
    <source>
        <strain evidence="8 9">A21</strain>
    </source>
</reference>
<dbReference type="Pfam" id="PF01420">
    <property type="entry name" value="Methylase_S"/>
    <property type="match status" value="1"/>
</dbReference>
<protein>
    <recommendedName>
        <fullName evidence="10">Type I restriction enzyme M protein</fullName>
    </recommendedName>
</protein>
<dbReference type="OrthoDB" id="7728395at2"/>
<feature type="domain" description="DNA methylase adenine-specific" evidence="7">
    <location>
        <begin position="231"/>
        <end position="362"/>
    </location>
</feature>
<evidence type="ECO:0000256" key="3">
    <source>
        <dbReference type="ARBA" id="ARBA00022747"/>
    </source>
</evidence>
<dbReference type="GO" id="GO:0008170">
    <property type="term" value="F:N-methyltransferase activity"/>
    <property type="evidence" value="ECO:0007669"/>
    <property type="project" value="InterPro"/>
</dbReference>
<dbReference type="PANTHER" id="PTHR30408">
    <property type="entry name" value="TYPE-1 RESTRICTION ENZYME ECOKI SPECIFICITY PROTEIN"/>
    <property type="match status" value="1"/>
</dbReference>
<gene>
    <name evidence="8" type="ORF">FDP25_16645</name>
</gene>
<dbReference type="InterPro" id="IPR044946">
    <property type="entry name" value="Restrct_endonuc_typeI_TRD_sf"/>
</dbReference>
<comment type="caution">
    <text evidence="8">The sequence shown here is derived from an EMBL/GenBank/DDBJ whole genome shotgun (WGS) entry which is preliminary data.</text>
</comment>
<evidence type="ECO:0008006" key="10">
    <source>
        <dbReference type="Google" id="ProtNLM"/>
    </source>
</evidence>
<dbReference type="GO" id="GO:0009307">
    <property type="term" value="P:DNA restriction-modification system"/>
    <property type="evidence" value="ECO:0007669"/>
    <property type="project" value="UniProtKB-KW"/>
</dbReference>
<comment type="similarity">
    <text evidence="1">Belongs to the N(4)/N(6)-methyltransferase family.</text>
</comment>
<evidence type="ECO:0000259" key="7">
    <source>
        <dbReference type="Pfam" id="PF02384"/>
    </source>
</evidence>
<evidence type="ECO:0000256" key="4">
    <source>
        <dbReference type="ARBA" id="ARBA00023125"/>
    </source>
</evidence>